<dbReference type="EMBL" id="UYJE01002472">
    <property type="protein sequence ID" value="VDI11041.1"/>
    <property type="molecule type" value="Genomic_DNA"/>
</dbReference>
<dbReference type="InterPro" id="IPR050822">
    <property type="entry name" value="Cerebellin_Synaptic_Org"/>
</dbReference>
<keyword evidence="3" id="KW-0732">Signal</keyword>
<dbReference type="SUPFAM" id="SSF49842">
    <property type="entry name" value="TNF-like"/>
    <property type="match status" value="2"/>
</dbReference>
<dbReference type="InterPro" id="IPR001073">
    <property type="entry name" value="C1q_dom"/>
</dbReference>
<evidence type="ECO:0000313" key="6">
    <source>
        <dbReference type="Proteomes" id="UP000596742"/>
    </source>
</evidence>
<comment type="subcellular location">
    <subcellularLocation>
        <location evidence="1">Secreted</location>
    </subcellularLocation>
</comment>
<feature type="domain" description="C1q" evidence="4">
    <location>
        <begin position="64"/>
        <end position="203"/>
    </location>
</feature>
<keyword evidence="2" id="KW-0964">Secreted</keyword>
<dbReference type="AlphaFoldDB" id="A0A8B6CY49"/>
<dbReference type="Pfam" id="PF00386">
    <property type="entry name" value="C1q"/>
    <property type="match status" value="2"/>
</dbReference>
<reference evidence="5" key="1">
    <citation type="submission" date="2018-11" db="EMBL/GenBank/DDBJ databases">
        <authorList>
            <person name="Alioto T."/>
            <person name="Alioto T."/>
        </authorList>
    </citation>
    <scope>NUCLEOTIDE SEQUENCE</scope>
</reference>
<dbReference type="PROSITE" id="PS50871">
    <property type="entry name" value="C1Q"/>
    <property type="match status" value="2"/>
</dbReference>
<dbReference type="Proteomes" id="UP000596742">
    <property type="component" value="Unassembled WGS sequence"/>
</dbReference>
<dbReference type="Gene3D" id="2.60.120.40">
    <property type="match status" value="2"/>
</dbReference>
<evidence type="ECO:0000256" key="1">
    <source>
        <dbReference type="ARBA" id="ARBA00004613"/>
    </source>
</evidence>
<gene>
    <name evidence="5" type="ORF">MGAL_10B057439</name>
</gene>
<evidence type="ECO:0000313" key="5">
    <source>
        <dbReference type="EMBL" id="VDI11041.1"/>
    </source>
</evidence>
<dbReference type="GO" id="GO:0005576">
    <property type="term" value="C:extracellular region"/>
    <property type="evidence" value="ECO:0007669"/>
    <property type="project" value="UniProtKB-SubCell"/>
</dbReference>
<dbReference type="SMART" id="SM00110">
    <property type="entry name" value="C1Q"/>
    <property type="match status" value="2"/>
</dbReference>
<evidence type="ECO:0000259" key="4">
    <source>
        <dbReference type="PROSITE" id="PS50871"/>
    </source>
</evidence>
<dbReference type="InterPro" id="IPR008983">
    <property type="entry name" value="Tumour_necrosis_fac-like_dom"/>
</dbReference>
<dbReference type="OrthoDB" id="6154955at2759"/>
<name>A0A8B6CY49_MYTGA</name>
<evidence type="ECO:0000256" key="3">
    <source>
        <dbReference type="ARBA" id="ARBA00022729"/>
    </source>
</evidence>
<dbReference type="PRINTS" id="PR00007">
    <property type="entry name" value="COMPLEMNTC1Q"/>
</dbReference>
<sequence length="336" mass="37601">MEVFTEAEKKRKSVTELMMSSLDREREEFNSSYDQIVENFKVTSSKTLQELIVNQQKGYEEMVKKRDPVAFSAYRTSSQSLSSNVEVIFDKVWTNVGNGYNPNTGIFTVPRTGLYHLTAVILSKSGTEFYPRLYHNKVHLSGSYITGDGYKTGTFDVVFSLQKGEQVYIAGSYVESIIDSKIFPDEDFYPTFSNHIFGMKDFKGMMEKRETVAFSAYRSSSQALSSGEKVIFDGLWTNVGNGYEPSTGVFTAPYPGLYHLTAVVVSTHGNSLGLYLCHNGLRMTRSYLSGDGYKTGTFDVVFNLQKGDTVHIDGDGGHPIFSTSSKYVTFSGYRIT</sequence>
<protein>
    <recommendedName>
        <fullName evidence="4">C1q domain-containing protein</fullName>
    </recommendedName>
</protein>
<accession>A0A8B6CY49</accession>
<dbReference type="PANTHER" id="PTHR22923">
    <property type="entry name" value="CEREBELLIN-RELATED"/>
    <property type="match status" value="1"/>
</dbReference>
<evidence type="ECO:0000256" key="2">
    <source>
        <dbReference type="ARBA" id="ARBA00022525"/>
    </source>
</evidence>
<dbReference type="PANTHER" id="PTHR22923:SF116">
    <property type="entry name" value="C1Q DOMAIN-CONTAINING PROTEIN"/>
    <property type="match status" value="1"/>
</dbReference>
<feature type="domain" description="C1q" evidence="4">
    <location>
        <begin position="207"/>
        <end position="336"/>
    </location>
</feature>
<proteinExistence type="predicted"/>
<comment type="caution">
    <text evidence="5">The sequence shown here is derived from an EMBL/GenBank/DDBJ whole genome shotgun (WGS) entry which is preliminary data.</text>
</comment>
<organism evidence="5 6">
    <name type="scientific">Mytilus galloprovincialis</name>
    <name type="common">Mediterranean mussel</name>
    <dbReference type="NCBI Taxonomy" id="29158"/>
    <lineage>
        <taxon>Eukaryota</taxon>
        <taxon>Metazoa</taxon>
        <taxon>Spiralia</taxon>
        <taxon>Lophotrochozoa</taxon>
        <taxon>Mollusca</taxon>
        <taxon>Bivalvia</taxon>
        <taxon>Autobranchia</taxon>
        <taxon>Pteriomorphia</taxon>
        <taxon>Mytilida</taxon>
        <taxon>Mytiloidea</taxon>
        <taxon>Mytilidae</taxon>
        <taxon>Mytilinae</taxon>
        <taxon>Mytilus</taxon>
    </lineage>
</organism>
<keyword evidence="6" id="KW-1185">Reference proteome</keyword>